<reference evidence="15 16" key="1">
    <citation type="journal article" date="2010" name="DNA Res.">
        <title>Bacterial lifestyle in a deep-sea hydrothermal vent chimney revealed by the genome sequence of the thermophilic bacterium Deferribacter desulfuricans SSM1.</title>
        <authorList>
            <person name="Takaki Y."/>
            <person name="Shimamura S."/>
            <person name="Nakagawa S."/>
            <person name="Fukuhara Y."/>
            <person name="Horikawa H."/>
            <person name="Ankai A."/>
            <person name="Harada T."/>
            <person name="Hosoyama A."/>
            <person name="Oguchi A."/>
            <person name="Fukui S."/>
            <person name="Fujita N."/>
            <person name="Takami H."/>
            <person name="Takai K."/>
        </authorList>
    </citation>
    <scope>NUCLEOTIDE SEQUENCE [LARGE SCALE GENOMIC DNA]</scope>
    <source>
        <strain evidence="16">DSM 14783 / JCM 11476 / NBRC 101012 / SSM1</strain>
    </source>
</reference>
<dbReference type="GO" id="GO:0006397">
    <property type="term" value="P:mRNA processing"/>
    <property type="evidence" value="ECO:0007669"/>
    <property type="project" value="UniProtKB-UniRule"/>
</dbReference>
<dbReference type="EMBL" id="AP011529">
    <property type="protein sequence ID" value="BAI79667.1"/>
    <property type="molecule type" value="Genomic_DNA"/>
</dbReference>
<comment type="catalytic activity">
    <reaction evidence="1 12">
        <text>Endonucleolytic cleavage to 5'-phosphomonoester.</text>
        <dbReference type="EC" id="3.1.26.3"/>
    </reaction>
</comment>
<dbReference type="Pfam" id="PF00035">
    <property type="entry name" value="dsrm"/>
    <property type="match status" value="1"/>
</dbReference>
<dbReference type="Gene3D" id="1.10.1520.10">
    <property type="entry name" value="Ribonuclease III domain"/>
    <property type="match status" value="1"/>
</dbReference>
<dbReference type="SMART" id="SM00358">
    <property type="entry name" value="DSRM"/>
    <property type="match status" value="1"/>
</dbReference>
<dbReference type="GO" id="GO:0004525">
    <property type="term" value="F:ribonuclease III activity"/>
    <property type="evidence" value="ECO:0007669"/>
    <property type="project" value="UniProtKB-UniRule"/>
</dbReference>
<dbReference type="GO" id="GO:0019843">
    <property type="term" value="F:rRNA binding"/>
    <property type="evidence" value="ECO:0007669"/>
    <property type="project" value="UniProtKB-KW"/>
</dbReference>
<dbReference type="Pfam" id="PF14622">
    <property type="entry name" value="Ribonucleas_3_3"/>
    <property type="match status" value="1"/>
</dbReference>
<dbReference type="AlphaFoldDB" id="D3PAP4"/>
<dbReference type="PANTHER" id="PTHR14950">
    <property type="entry name" value="DICER-RELATED"/>
    <property type="match status" value="1"/>
</dbReference>
<evidence type="ECO:0000256" key="12">
    <source>
        <dbReference type="HAMAP-Rule" id="MF_00104"/>
    </source>
</evidence>
<evidence type="ECO:0000259" key="14">
    <source>
        <dbReference type="PROSITE" id="PS50142"/>
    </source>
</evidence>
<evidence type="ECO:0000256" key="10">
    <source>
        <dbReference type="ARBA" id="ARBA00022884"/>
    </source>
</evidence>
<accession>D3PAP4</accession>
<dbReference type="PROSITE" id="PS00517">
    <property type="entry name" value="RNASE_3_1"/>
    <property type="match status" value="1"/>
</dbReference>
<dbReference type="OrthoDB" id="9805026at2"/>
<keyword evidence="6 12" id="KW-0479">Metal-binding</keyword>
<keyword evidence="7 12" id="KW-0255">Endonuclease</keyword>
<evidence type="ECO:0000256" key="3">
    <source>
        <dbReference type="ARBA" id="ARBA00022552"/>
    </source>
</evidence>
<feature type="domain" description="DRBM" evidence="13">
    <location>
        <begin position="158"/>
        <end position="227"/>
    </location>
</feature>
<feature type="binding site" evidence="12">
    <location>
        <position position="117"/>
    </location>
    <ligand>
        <name>Mg(2+)</name>
        <dbReference type="ChEBI" id="CHEBI:18420"/>
    </ligand>
</feature>
<evidence type="ECO:0000256" key="9">
    <source>
        <dbReference type="ARBA" id="ARBA00022842"/>
    </source>
</evidence>
<organism evidence="15 16">
    <name type="scientific">Deferribacter desulfuricans (strain DSM 14783 / JCM 11476 / NBRC 101012 / SSM1)</name>
    <dbReference type="NCBI Taxonomy" id="639282"/>
    <lineage>
        <taxon>Bacteria</taxon>
        <taxon>Pseudomonadati</taxon>
        <taxon>Deferribacterota</taxon>
        <taxon>Deferribacteres</taxon>
        <taxon>Deferribacterales</taxon>
        <taxon>Deferribacteraceae</taxon>
        <taxon>Deferribacter</taxon>
    </lineage>
</organism>
<dbReference type="KEGG" id="ddf:DEFDS_0155"/>
<feature type="binding site" evidence="12">
    <location>
        <position position="44"/>
    </location>
    <ligand>
        <name>Mg(2+)</name>
        <dbReference type="ChEBI" id="CHEBI:18420"/>
    </ligand>
</feature>
<evidence type="ECO:0000256" key="8">
    <source>
        <dbReference type="ARBA" id="ARBA00022801"/>
    </source>
</evidence>
<comment type="cofactor">
    <cofactor evidence="12">
        <name>Mg(2+)</name>
        <dbReference type="ChEBI" id="CHEBI:18420"/>
    </cofactor>
</comment>
<dbReference type="NCBIfam" id="TIGR02191">
    <property type="entry name" value="RNaseIII"/>
    <property type="match status" value="1"/>
</dbReference>
<evidence type="ECO:0000256" key="6">
    <source>
        <dbReference type="ARBA" id="ARBA00022723"/>
    </source>
</evidence>
<feature type="domain" description="RNase III" evidence="14">
    <location>
        <begin position="4"/>
        <end position="131"/>
    </location>
</feature>
<dbReference type="HAMAP" id="MF_00104">
    <property type="entry name" value="RNase_III"/>
    <property type="match status" value="1"/>
</dbReference>
<gene>
    <name evidence="12 15" type="primary">rnc</name>
    <name evidence="15" type="ordered locus">DEFDS_0155</name>
</gene>
<dbReference type="InterPro" id="IPR014720">
    <property type="entry name" value="dsRBD_dom"/>
</dbReference>
<evidence type="ECO:0000313" key="16">
    <source>
        <dbReference type="Proteomes" id="UP000001520"/>
    </source>
</evidence>
<dbReference type="EC" id="3.1.26.3" evidence="12"/>
<feature type="active site" evidence="12">
    <location>
        <position position="48"/>
    </location>
</feature>
<keyword evidence="8 12" id="KW-0378">Hydrolase</keyword>
<name>D3PAP4_DEFDS</name>
<comment type="similarity">
    <text evidence="2">Belongs to the ribonuclease III family.</text>
</comment>
<comment type="function">
    <text evidence="11 12">Digests double-stranded RNA. Involved in the processing of primary rRNA transcript to yield the immediate precursors to the large and small rRNAs (23S and 16S). Processes some mRNAs, and tRNAs when they are encoded in the rRNA operon. Processes pre-crRNA and tracrRNA of type II CRISPR loci if present in the organism.</text>
</comment>
<dbReference type="GO" id="GO:0006364">
    <property type="term" value="P:rRNA processing"/>
    <property type="evidence" value="ECO:0007669"/>
    <property type="project" value="UniProtKB-UniRule"/>
</dbReference>
<dbReference type="Proteomes" id="UP000001520">
    <property type="component" value="Chromosome"/>
</dbReference>
<keyword evidence="12" id="KW-0963">Cytoplasm</keyword>
<dbReference type="RefSeq" id="WP_013006915.1">
    <property type="nucleotide sequence ID" value="NC_013939.1"/>
</dbReference>
<evidence type="ECO:0000256" key="5">
    <source>
        <dbReference type="ARBA" id="ARBA00022722"/>
    </source>
</evidence>
<dbReference type="GO" id="GO:0046872">
    <property type="term" value="F:metal ion binding"/>
    <property type="evidence" value="ECO:0007669"/>
    <property type="project" value="UniProtKB-KW"/>
</dbReference>
<keyword evidence="16" id="KW-1185">Reference proteome</keyword>
<evidence type="ECO:0000256" key="2">
    <source>
        <dbReference type="ARBA" id="ARBA00010183"/>
    </source>
</evidence>
<comment type="subunit">
    <text evidence="12">Homodimer.</text>
</comment>
<keyword evidence="3 12" id="KW-0698">rRNA processing</keyword>
<dbReference type="Gene3D" id="3.30.160.20">
    <property type="match status" value="1"/>
</dbReference>
<dbReference type="STRING" id="639282.DEFDS_0155"/>
<dbReference type="GO" id="GO:0005737">
    <property type="term" value="C:cytoplasm"/>
    <property type="evidence" value="ECO:0007669"/>
    <property type="project" value="UniProtKB-SubCell"/>
</dbReference>
<dbReference type="CDD" id="cd10845">
    <property type="entry name" value="DSRM_RNAse_III_family"/>
    <property type="match status" value="1"/>
</dbReference>
<sequence>MSNIEELEELIGYRFKNKSLLLEALTHSSYAYEKKLKRNYERLEFLGDSVLQLIVTEYLVIKYKEFKEGVLSKYRSFFVSEDIISEIALKIRLNDFLMLGKGEIVSGGYTKPSILADIFESLLGAVYLDGGYNEARRIVLMLMSELMDEYIEKGIIIDPKTELQKITQQKFGYIPEYKVLKEEGPEHDKVFTVELKLADGNKFIGVGRNKKKAEIDAASKALTFLQDNQLI</sequence>
<feature type="active site" evidence="12">
    <location>
        <position position="120"/>
    </location>
</feature>
<evidence type="ECO:0000256" key="1">
    <source>
        <dbReference type="ARBA" id="ARBA00000109"/>
    </source>
</evidence>
<keyword evidence="12" id="KW-0819">tRNA processing</keyword>
<dbReference type="SUPFAM" id="SSF54768">
    <property type="entry name" value="dsRNA-binding domain-like"/>
    <property type="match status" value="1"/>
</dbReference>
<keyword evidence="9 12" id="KW-0460">Magnesium</keyword>
<evidence type="ECO:0000259" key="13">
    <source>
        <dbReference type="PROSITE" id="PS50137"/>
    </source>
</evidence>
<keyword evidence="5 12" id="KW-0540">Nuclease</keyword>
<dbReference type="SMART" id="SM00535">
    <property type="entry name" value="RIBOc"/>
    <property type="match status" value="1"/>
</dbReference>
<evidence type="ECO:0000256" key="7">
    <source>
        <dbReference type="ARBA" id="ARBA00022759"/>
    </source>
</evidence>
<keyword evidence="10 12" id="KW-0694">RNA-binding</keyword>
<dbReference type="SUPFAM" id="SSF69065">
    <property type="entry name" value="RNase III domain-like"/>
    <property type="match status" value="1"/>
</dbReference>
<comment type="subcellular location">
    <subcellularLocation>
        <location evidence="12">Cytoplasm</location>
    </subcellularLocation>
</comment>
<feature type="binding site" evidence="12">
    <location>
        <position position="120"/>
    </location>
    <ligand>
        <name>Mg(2+)</name>
        <dbReference type="ChEBI" id="CHEBI:18420"/>
    </ligand>
</feature>
<dbReference type="PROSITE" id="PS50137">
    <property type="entry name" value="DS_RBD"/>
    <property type="match status" value="1"/>
</dbReference>
<keyword evidence="4 12" id="KW-0507">mRNA processing</keyword>
<dbReference type="GO" id="GO:0008033">
    <property type="term" value="P:tRNA processing"/>
    <property type="evidence" value="ECO:0007669"/>
    <property type="project" value="UniProtKB-KW"/>
</dbReference>
<dbReference type="FunFam" id="1.10.1520.10:FF:000001">
    <property type="entry name" value="Ribonuclease 3"/>
    <property type="match status" value="1"/>
</dbReference>
<evidence type="ECO:0000256" key="4">
    <source>
        <dbReference type="ARBA" id="ARBA00022664"/>
    </source>
</evidence>
<protein>
    <recommendedName>
        <fullName evidence="12">Ribonuclease 3</fullName>
        <ecNumber evidence="12">3.1.26.3</ecNumber>
    </recommendedName>
    <alternativeName>
        <fullName evidence="12">Ribonuclease III</fullName>
        <shortName evidence="12">RNase III</shortName>
    </alternativeName>
</protein>
<dbReference type="InterPro" id="IPR036389">
    <property type="entry name" value="RNase_III_sf"/>
</dbReference>
<evidence type="ECO:0000256" key="11">
    <source>
        <dbReference type="ARBA" id="ARBA00049596"/>
    </source>
</evidence>
<dbReference type="HOGENOM" id="CLU_000907_1_3_0"/>
<dbReference type="eggNOG" id="COG0571">
    <property type="taxonomic scope" value="Bacteria"/>
</dbReference>
<proteinExistence type="inferred from homology"/>
<dbReference type="InterPro" id="IPR000999">
    <property type="entry name" value="RNase_III_dom"/>
</dbReference>
<dbReference type="CDD" id="cd00593">
    <property type="entry name" value="RIBOc"/>
    <property type="match status" value="1"/>
</dbReference>
<dbReference type="PROSITE" id="PS50142">
    <property type="entry name" value="RNASE_3_2"/>
    <property type="match status" value="1"/>
</dbReference>
<keyword evidence="12" id="KW-0699">rRNA-binding</keyword>
<dbReference type="PANTHER" id="PTHR14950:SF37">
    <property type="entry name" value="ENDORIBONUCLEASE DICER"/>
    <property type="match status" value="1"/>
</dbReference>
<dbReference type="InterPro" id="IPR011907">
    <property type="entry name" value="RNase_III"/>
</dbReference>
<evidence type="ECO:0000313" key="15">
    <source>
        <dbReference type="EMBL" id="BAI79667.1"/>
    </source>
</evidence>